<dbReference type="EC" id="6.1.1.4" evidence="2"/>
<dbReference type="InterPro" id="IPR014729">
    <property type="entry name" value="Rossmann-like_a/b/a_fold"/>
</dbReference>
<dbReference type="SUPFAM" id="SSF50677">
    <property type="entry name" value="ValRS/IleRS/LeuRS editing domain"/>
    <property type="match status" value="1"/>
</dbReference>
<dbReference type="GO" id="GO:0005829">
    <property type="term" value="C:cytosol"/>
    <property type="evidence" value="ECO:0007669"/>
    <property type="project" value="TreeGrafter"/>
</dbReference>
<dbReference type="FunFam" id="3.40.50.620:FF:000056">
    <property type="entry name" value="Leucine--tRNA ligase"/>
    <property type="match status" value="1"/>
</dbReference>
<dbReference type="AlphaFoldDB" id="A0A2M6WK26"/>
<sequence length="572" mass="65012">MDSIVPASHTIEIAKNLKATLISKEAKVPHFNGKEEPVILETLIPRIKTFTTRPDTIQAVTCLVLAPEHELINLLQDKITNLEQVRKYQKQASAKTDIERSAEGEEKTGVKLQGVEVVNPYNNEKIPVYIADYVLAEYGTGAVMAVPAYDSRDAEFSKNLGIPFSNADLVSASEAVKKAKGKKTVKYKLRDWVFSRQRYWGEPIPVVNCNSCGYVPVPKKDLPVTLPKVKKYLPRDDGKSPLASITSWVNTTCPKCKGSAQRETDVMPNWAGSSWYFLRYTDPKNVKEFASEKSLKAFTPVDWYNGGMEHVTLHLLYSRFWNLFLFDQGLVPFKEPYKKRTKHGMILAEGGVKMSKSKENTISPDEITKEFGADSLRVYEMFMGPFDQAIAWEKRGILGPARFLEKVYKISQEKIVKKTSDSKELLKLIHKTIKKVSDDIESMSFNTAISSLMVLVNQMSEEKEVSEKTWKLFLLILAPFAPHITEELWLEKKSIHIQPWPTHDEALAKDETFELVIQVNSKLRGKVQVDKGISKQKAEELARSNEQAKKWLEGKEVKRVIFIKDRLINLIV</sequence>
<evidence type="ECO:0000256" key="3">
    <source>
        <dbReference type="ARBA" id="ARBA00022598"/>
    </source>
</evidence>
<dbReference type="GO" id="GO:0002161">
    <property type="term" value="F:aminoacyl-tRNA deacylase activity"/>
    <property type="evidence" value="ECO:0007669"/>
    <property type="project" value="InterPro"/>
</dbReference>
<protein>
    <recommendedName>
        <fullName evidence="2">leucine--tRNA ligase</fullName>
        <ecNumber evidence="2">6.1.1.4</ecNumber>
    </recommendedName>
</protein>
<feature type="domain" description="Aminoacyl-tRNA synthetase class Ia" evidence="9">
    <location>
        <begin position="188"/>
        <end position="390"/>
    </location>
</feature>
<dbReference type="InterPro" id="IPR013155">
    <property type="entry name" value="M/V/L/I-tRNA-synth_anticd-bd"/>
</dbReference>
<organism evidence="12 13">
    <name type="scientific">Candidatus Harrisonbacteria bacterium CG10_big_fil_rev_8_21_14_0_10_38_8</name>
    <dbReference type="NCBI Taxonomy" id="1974582"/>
    <lineage>
        <taxon>Bacteria</taxon>
        <taxon>Candidatus Harrisoniibacteriota</taxon>
    </lineage>
</organism>
<dbReference type="PANTHER" id="PTHR43740:SF2">
    <property type="entry name" value="LEUCINE--TRNA LIGASE, MITOCHONDRIAL"/>
    <property type="match status" value="1"/>
</dbReference>
<dbReference type="EMBL" id="PFAY01000012">
    <property type="protein sequence ID" value="PIT93126.1"/>
    <property type="molecule type" value="Genomic_DNA"/>
</dbReference>
<dbReference type="InterPro" id="IPR009008">
    <property type="entry name" value="Val/Leu/Ile-tRNA-synth_edit"/>
</dbReference>
<dbReference type="GO" id="GO:0004823">
    <property type="term" value="F:leucine-tRNA ligase activity"/>
    <property type="evidence" value="ECO:0007669"/>
    <property type="project" value="UniProtKB-EC"/>
</dbReference>
<comment type="catalytic activity">
    <reaction evidence="8">
        <text>tRNA(Leu) + L-leucine + ATP = L-leucyl-tRNA(Leu) + AMP + diphosphate</text>
        <dbReference type="Rhea" id="RHEA:11688"/>
        <dbReference type="Rhea" id="RHEA-COMP:9613"/>
        <dbReference type="Rhea" id="RHEA-COMP:9622"/>
        <dbReference type="ChEBI" id="CHEBI:30616"/>
        <dbReference type="ChEBI" id="CHEBI:33019"/>
        <dbReference type="ChEBI" id="CHEBI:57427"/>
        <dbReference type="ChEBI" id="CHEBI:78442"/>
        <dbReference type="ChEBI" id="CHEBI:78494"/>
        <dbReference type="ChEBI" id="CHEBI:456215"/>
        <dbReference type="EC" id="6.1.1.4"/>
    </reaction>
</comment>
<dbReference type="SUPFAM" id="SSF52374">
    <property type="entry name" value="Nucleotidylyl transferase"/>
    <property type="match status" value="1"/>
</dbReference>
<keyword evidence="7" id="KW-0030">Aminoacyl-tRNA synthetase</keyword>
<dbReference type="InterPro" id="IPR002300">
    <property type="entry name" value="aa-tRNA-synth_Ia"/>
</dbReference>
<dbReference type="GO" id="GO:0005524">
    <property type="term" value="F:ATP binding"/>
    <property type="evidence" value="ECO:0007669"/>
    <property type="project" value="UniProtKB-KW"/>
</dbReference>
<dbReference type="Gene3D" id="3.40.50.620">
    <property type="entry name" value="HUPs"/>
    <property type="match status" value="1"/>
</dbReference>
<dbReference type="InterPro" id="IPR025709">
    <property type="entry name" value="Leu_tRNA-synth_edit"/>
</dbReference>
<name>A0A2M6WK26_9BACT</name>
<reference evidence="13" key="1">
    <citation type="submission" date="2017-09" db="EMBL/GenBank/DDBJ databases">
        <title>Depth-based differentiation of microbial function through sediment-hosted aquifers and enrichment of novel symbionts in the deep terrestrial subsurface.</title>
        <authorList>
            <person name="Probst A.J."/>
            <person name="Ladd B."/>
            <person name="Jarett J.K."/>
            <person name="Geller-Mcgrath D.E."/>
            <person name="Sieber C.M.K."/>
            <person name="Emerson J.B."/>
            <person name="Anantharaman K."/>
            <person name="Thomas B.C."/>
            <person name="Malmstrom R."/>
            <person name="Stieglmeier M."/>
            <person name="Klingl A."/>
            <person name="Woyke T."/>
            <person name="Ryan C.M."/>
            <person name="Banfield J.F."/>
        </authorList>
    </citation>
    <scope>NUCLEOTIDE SEQUENCE [LARGE SCALE GENOMIC DNA]</scope>
</reference>
<evidence type="ECO:0000313" key="13">
    <source>
        <dbReference type="Proteomes" id="UP000229112"/>
    </source>
</evidence>
<dbReference type="FunFam" id="1.10.730.10:FF:000002">
    <property type="entry name" value="Leucine--tRNA ligase"/>
    <property type="match status" value="1"/>
</dbReference>
<dbReference type="InterPro" id="IPR009080">
    <property type="entry name" value="tRNAsynth_Ia_anticodon-bd"/>
</dbReference>
<dbReference type="GO" id="GO:0006429">
    <property type="term" value="P:leucyl-tRNA aminoacylation"/>
    <property type="evidence" value="ECO:0007669"/>
    <property type="project" value="InterPro"/>
</dbReference>
<dbReference type="Proteomes" id="UP000229112">
    <property type="component" value="Unassembled WGS sequence"/>
</dbReference>
<dbReference type="Gene3D" id="3.10.20.590">
    <property type="match status" value="1"/>
</dbReference>
<proteinExistence type="inferred from homology"/>
<evidence type="ECO:0000313" key="12">
    <source>
        <dbReference type="EMBL" id="PIT93126.1"/>
    </source>
</evidence>
<accession>A0A2M6WK26</accession>
<evidence type="ECO:0000259" key="11">
    <source>
        <dbReference type="Pfam" id="PF13603"/>
    </source>
</evidence>
<keyword evidence="4" id="KW-0547">Nucleotide-binding</keyword>
<dbReference type="InterPro" id="IPR002302">
    <property type="entry name" value="Leu-tRNA-ligase"/>
</dbReference>
<dbReference type="SUPFAM" id="SSF47323">
    <property type="entry name" value="Anticodon-binding domain of a subclass of class I aminoacyl-tRNA synthetases"/>
    <property type="match status" value="1"/>
</dbReference>
<evidence type="ECO:0000256" key="7">
    <source>
        <dbReference type="ARBA" id="ARBA00023146"/>
    </source>
</evidence>
<evidence type="ECO:0000256" key="4">
    <source>
        <dbReference type="ARBA" id="ARBA00022741"/>
    </source>
</evidence>
<evidence type="ECO:0000256" key="2">
    <source>
        <dbReference type="ARBA" id="ARBA00013164"/>
    </source>
</evidence>
<keyword evidence="6" id="KW-0648">Protein biosynthesis</keyword>
<dbReference type="Gene3D" id="1.10.730.10">
    <property type="entry name" value="Isoleucyl-tRNA Synthetase, Domain 1"/>
    <property type="match status" value="1"/>
</dbReference>
<evidence type="ECO:0000256" key="5">
    <source>
        <dbReference type="ARBA" id="ARBA00022840"/>
    </source>
</evidence>
<dbReference type="Pfam" id="PF13603">
    <property type="entry name" value="tRNA-synt_1_2"/>
    <property type="match status" value="1"/>
</dbReference>
<evidence type="ECO:0000259" key="9">
    <source>
        <dbReference type="Pfam" id="PF00133"/>
    </source>
</evidence>
<comment type="caution">
    <text evidence="12">The sequence shown here is derived from an EMBL/GenBank/DDBJ whole genome shotgun (WGS) entry which is preliminary data.</text>
</comment>
<feature type="domain" description="Methionyl/Valyl/Leucyl/Isoleucyl-tRNA synthetase anticodon-binding" evidence="10">
    <location>
        <begin position="423"/>
        <end position="536"/>
    </location>
</feature>
<dbReference type="CDD" id="cd07958">
    <property type="entry name" value="Anticodon_Ia_Leu_BEm"/>
    <property type="match status" value="1"/>
</dbReference>
<evidence type="ECO:0000256" key="1">
    <source>
        <dbReference type="ARBA" id="ARBA00005594"/>
    </source>
</evidence>
<evidence type="ECO:0000256" key="8">
    <source>
        <dbReference type="ARBA" id="ARBA00047469"/>
    </source>
</evidence>
<dbReference type="Pfam" id="PF08264">
    <property type="entry name" value="Anticodon_1"/>
    <property type="match status" value="1"/>
</dbReference>
<gene>
    <name evidence="12" type="ORF">COU06_01715</name>
</gene>
<dbReference type="PANTHER" id="PTHR43740">
    <property type="entry name" value="LEUCYL-TRNA SYNTHETASE"/>
    <property type="match status" value="1"/>
</dbReference>
<evidence type="ECO:0000256" key="6">
    <source>
        <dbReference type="ARBA" id="ARBA00022917"/>
    </source>
</evidence>
<dbReference type="Pfam" id="PF00133">
    <property type="entry name" value="tRNA-synt_1"/>
    <property type="match status" value="1"/>
</dbReference>
<comment type="similarity">
    <text evidence="1">Belongs to the class-I aminoacyl-tRNA synthetase family.</text>
</comment>
<keyword evidence="5" id="KW-0067">ATP-binding</keyword>
<evidence type="ECO:0000259" key="10">
    <source>
        <dbReference type="Pfam" id="PF08264"/>
    </source>
</evidence>
<keyword evidence="3" id="KW-0436">Ligase</keyword>
<feature type="domain" description="Leucyl-tRNA synthetase editing" evidence="11">
    <location>
        <begin position="46"/>
        <end position="166"/>
    </location>
</feature>